<dbReference type="Proteomes" id="UP000799764">
    <property type="component" value="Unassembled WGS sequence"/>
</dbReference>
<reference evidence="2" key="1">
    <citation type="journal article" date="2020" name="Stud. Mycol.">
        <title>101 Dothideomycetes genomes: a test case for predicting lifestyles and emergence of pathogens.</title>
        <authorList>
            <person name="Haridas S."/>
            <person name="Albert R."/>
            <person name="Binder M."/>
            <person name="Bloem J."/>
            <person name="Labutti K."/>
            <person name="Salamov A."/>
            <person name="Andreopoulos B."/>
            <person name="Baker S."/>
            <person name="Barry K."/>
            <person name="Bills G."/>
            <person name="Bluhm B."/>
            <person name="Cannon C."/>
            <person name="Castanera R."/>
            <person name="Culley D."/>
            <person name="Daum C."/>
            <person name="Ezra D."/>
            <person name="Gonzalez J."/>
            <person name="Henrissat B."/>
            <person name="Kuo A."/>
            <person name="Liang C."/>
            <person name="Lipzen A."/>
            <person name="Lutzoni F."/>
            <person name="Magnuson J."/>
            <person name="Mondo S."/>
            <person name="Nolan M."/>
            <person name="Ohm R."/>
            <person name="Pangilinan J."/>
            <person name="Park H.-J."/>
            <person name="Ramirez L."/>
            <person name="Alfaro M."/>
            <person name="Sun H."/>
            <person name="Tritt A."/>
            <person name="Yoshinaga Y."/>
            <person name="Zwiers L.-H."/>
            <person name="Turgeon B."/>
            <person name="Goodwin S."/>
            <person name="Spatafora J."/>
            <person name="Crous P."/>
            <person name="Grigoriev I."/>
        </authorList>
    </citation>
    <scope>NUCLEOTIDE SEQUENCE</scope>
    <source>
        <strain evidence="2">CBS 690.94</strain>
    </source>
</reference>
<proteinExistence type="predicted"/>
<evidence type="ECO:0000256" key="1">
    <source>
        <dbReference type="SAM" id="MobiDB-lite"/>
    </source>
</evidence>
<feature type="compositionally biased region" description="Gly residues" evidence="1">
    <location>
        <begin position="27"/>
        <end position="42"/>
    </location>
</feature>
<name>A0A9P4P8H7_9PLEO</name>
<dbReference type="AlphaFoldDB" id="A0A9P4P8H7"/>
<gene>
    <name evidence="2" type="ORF">P171DRAFT_100240</name>
</gene>
<sequence length="96" mass="10170">MPCRRRLHDFSTSDVPGCAPRRRAVDGAGGGPESWGRPGDGARGVERFKWRNHAGTGCGPRSGRCGVHGSGRAAGNPSKIGAWARVLRCIYEVGRA</sequence>
<dbReference type="EMBL" id="MU001507">
    <property type="protein sequence ID" value="KAF2440379.1"/>
    <property type="molecule type" value="Genomic_DNA"/>
</dbReference>
<evidence type="ECO:0000313" key="2">
    <source>
        <dbReference type="EMBL" id="KAF2440379.1"/>
    </source>
</evidence>
<accession>A0A9P4P8H7</accession>
<comment type="caution">
    <text evidence="2">The sequence shown here is derived from an EMBL/GenBank/DDBJ whole genome shotgun (WGS) entry which is preliminary data.</text>
</comment>
<evidence type="ECO:0000313" key="3">
    <source>
        <dbReference type="Proteomes" id="UP000799764"/>
    </source>
</evidence>
<organism evidence="2 3">
    <name type="scientific">Karstenula rhodostoma CBS 690.94</name>
    <dbReference type="NCBI Taxonomy" id="1392251"/>
    <lineage>
        <taxon>Eukaryota</taxon>
        <taxon>Fungi</taxon>
        <taxon>Dikarya</taxon>
        <taxon>Ascomycota</taxon>
        <taxon>Pezizomycotina</taxon>
        <taxon>Dothideomycetes</taxon>
        <taxon>Pleosporomycetidae</taxon>
        <taxon>Pleosporales</taxon>
        <taxon>Massarineae</taxon>
        <taxon>Didymosphaeriaceae</taxon>
        <taxon>Karstenula</taxon>
    </lineage>
</organism>
<keyword evidence="3" id="KW-1185">Reference proteome</keyword>
<protein>
    <submittedName>
        <fullName evidence="2">Uncharacterized protein</fullName>
    </submittedName>
</protein>
<feature type="region of interest" description="Disordered" evidence="1">
    <location>
        <begin position="1"/>
        <end position="44"/>
    </location>
</feature>